<evidence type="ECO:0000313" key="2">
    <source>
        <dbReference type="Proteomes" id="UP000478571"/>
    </source>
</evidence>
<dbReference type="AlphaFoldDB" id="A0A6L8LWK6"/>
<evidence type="ECO:0000313" key="1">
    <source>
        <dbReference type="EMBL" id="MYM60501.1"/>
    </source>
</evidence>
<dbReference type="RefSeq" id="WP_160931176.1">
    <property type="nucleotide sequence ID" value="NZ_WWEU01000005.1"/>
</dbReference>
<accession>A0A6L8LWK6</accession>
<reference evidence="1 2" key="1">
    <citation type="submission" date="2020-01" db="EMBL/GenBank/DDBJ databases">
        <title>Draft Genome Sequence of Vibrio sp. strain OCN044, Isolated from a Healthy Coral at Palmyra Atoll.</title>
        <authorList>
            <person name="Videau P."/>
            <person name="Loughran R."/>
            <person name="Esquivel A."/>
            <person name="Deadmond M."/>
            <person name="Paddock B.E."/>
            <person name="Saw J.H."/>
            <person name="Ushijima B."/>
        </authorList>
    </citation>
    <scope>NUCLEOTIDE SEQUENCE [LARGE SCALE GENOMIC DNA]</scope>
    <source>
        <strain evidence="1 2">OCN044</strain>
    </source>
</reference>
<keyword evidence="2" id="KW-1185">Reference proteome</keyword>
<dbReference type="EMBL" id="WWEU01000005">
    <property type="protein sequence ID" value="MYM60501.1"/>
    <property type="molecule type" value="Genomic_DNA"/>
</dbReference>
<comment type="caution">
    <text evidence="1">The sequence shown here is derived from an EMBL/GenBank/DDBJ whole genome shotgun (WGS) entry which is preliminary data.</text>
</comment>
<protein>
    <recommendedName>
        <fullName evidence="3">PAS domain-containing protein</fullName>
    </recommendedName>
</protein>
<proteinExistence type="predicted"/>
<name>A0A6L8LWK6_9VIBR</name>
<organism evidence="1 2">
    <name type="scientific">Vibrio tetraodonis subsp. pristinus</name>
    <dbReference type="NCBI Taxonomy" id="2695891"/>
    <lineage>
        <taxon>Bacteria</taxon>
        <taxon>Pseudomonadati</taxon>
        <taxon>Pseudomonadota</taxon>
        <taxon>Gammaproteobacteria</taxon>
        <taxon>Vibrionales</taxon>
        <taxon>Vibrionaceae</taxon>
        <taxon>Vibrio</taxon>
    </lineage>
</organism>
<dbReference type="Gene3D" id="3.30.450.20">
    <property type="entry name" value="PAS domain"/>
    <property type="match status" value="1"/>
</dbReference>
<evidence type="ECO:0008006" key="3">
    <source>
        <dbReference type="Google" id="ProtNLM"/>
    </source>
</evidence>
<sequence length="239" mass="26654">MTEEKLLEFLYVAPVALIEFDGQGKVKIANPRVAQLFNRFAPGGYFDNFFTFLDDVLPELKEAILAFNESGGQVMENRRFCIEVPNGSDNESLWLDVTVMRQAEDDYIASLNNVTNQVKSETEKYIAEQQLSTVFESVDGHVIFTLDTEGSIDSWNVTGETHICSSDSALGKLLSQVTNLSLEDNAQYLKASSQGEIIKQPIQFKSRYGDAKGAELCMSAIHDQRNHNRGFSVVLTLGH</sequence>
<dbReference type="Proteomes" id="UP000478571">
    <property type="component" value="Unassembled WGS sequence"/>
</dbReference>
<gene>
    <name evidence="1" type="ORF">GTG28_14815</name>
</gene>